<organism evidence="2 3">
    <name type="scientific">Mesobacillus persicus</name>
    <dbReference type="NCBI Taxonomy" id="930146"/>
    <lineage>
        <taxon>Bacteria</taxon>
        <taxon>Bacillati</taxon>
        <taxon>Bacillota</taxon>
        <taxon>Bacilli</taxon>
        <taxon>Bacillales</taxon>
        <taxon>Bacillaceae</taxon>
        <taxon>Mesobacillus</taxon>
    </lineage>
</organism>
<evidence type="ECO:0000313" key="2">
    <source>
        <dbReference type="EMBL" id="SEN57283.1"/>
    </source>
</evidence>
<gene>
    <name evidence="2" type="ORF">SAMN05192533_11571</name>
</gene>
<feature type="region of interest" description="Disordered" evidence="1">
    <location>
        <begin position="1"/>
        <end position="61"/>
    </location>
</feature>
<name>A0A1H8HMF7_9BACI</name>
<reference evidence="3" key="1">
    <citation type="submission" date="2016-10" db="EMBL/GenBank/DDBJ databases">
        <authorList>
            <person name="Varghese N."/>
            <person name="Submissions S."/>
        </authorList>
    </citation>
    <scope>NUCLEOTIDE SEQUENCE [LARGE SCALE GENOMIC DNA]</scope>
    <source>
        <strain evidence="3">B48,IBRC-M 10115,DSM 25386,CECT 8001</strain>
    </source>
</reference>
<dbReference type="Proteomes" id="UP000198553">
    <property type="component" value="Unassembled WGS sequence"/>
</dbReference>
<dbReference type="STRING" id="930146.SAMN05192533_11571"/>
<keyword evidence="3" id="KW-1185">Reference proteome</keyword>
<feature type="compositionally biased region" description="Basic and acidic residues" evidence="1">
    <location>
        <begin position="52"/>
        <end position="61"/>
    </location>
</feature>
<dbReference type="EMBL" id="FOBW01000015">
    <property type="protein sequence ID" value="SEN57283.1"/>
    <property type="molecule type" value="Genomic_DNA"/>
</dbReference>
<protein>
    <submittedName>
        <fullName evidence="2">Uncharacterized protein</fullName>
    </submittedName>
</protein>
<dbReference type="RefSeq" id="WP_090749010.1">
    <property type="nucleotide sequence ID" value="NZ_FOBW01000015.1"/>
</dbReference>
<dbReference type="AlphaFoldDB" id="A0A1H8HMF7"/>
<evidence type="ECO:0000313" key="3">
    <source>
        <dbReference type="Proteomes" id="UP000198553"/>
    </source>
</evidence>
<sequence length="61" mass="6872">MKNNEKRKDPKEKEMAPPSSYGGMSPNASKIPGDSIDEHREIETANIMLTGDEIRQQNENL</sequence>
<evidence type="ECO:0000256" key="1">
    <source>
        <dbReference type="SAM" id="MobiDB-lite"/>
    </source>
</evidence>
<proteinExistence type="predicted"/>
<dbReference type="OrthoDB" id="2924022at2"/>
<accession>A0A1H8HMF7</accession>
<feature type="compositionally biased region" description="Basic and acidic residues" evidence="1">
    <location>
        <begin position="1"/>
        <end position="15"/>
    </location>
</feature>